<dbReference type="RefSeq" id="WP_382386837.1">
    <property type="nucleotide sequence ID" value="NZ_JBHLWI010000015.1"/>
</dbReference>
<dbReference type="InterPro" id="IPR011335">
    <property type="entry name" value="Restrct_endonuc-II-like"/>
</dbReference>
<dbReference type="EMBL" id="JBHLWI010000015">
    <property type="protein sequence ID" value="MFC0262396.1"/>
    <property type="molecule type" value="Genomic_DNA"/>
</dbReference>
<name>A0ABV6FRM9_9BACT</name>
<evidence type="ECO:0000313" key="3">
    <source>
        <dbReference type="Proteomes" id="UP001589797"/>
    </source>
</evidence>
<feature type="domain" description="DUF559" evidence="1">
    <location>
        <begin position="2"/>
        <end position="38"/>
    </location>
</feature>
<keyword evidence="3" id="KW-1185">Reference proteome</keyword>
<dbReference type="Pfam" id="PF04480">
    <property type="entry name" value="DUF559"/>
    <property type="match status" value="1"/>
</dbReference>
<dbReference type="SUPFAM" id="SSF52980">
    <property type="entry name" value="Restriction endonuclease-like"/>
    <property type="match status" value="1"/>
</dbReference>
<evidence type="ECO:0000313" key="2">
    <source>
        <dbReference type="EMBL" id="MFC0262396.1"/>
    </source>
</evidence>
<evidence type="ECO:0000259" key="1">
    <source>
        <dbReference type="Pfam" id="PF04480"/>
    </source>
</evidence>
<reference evidence="2 3" key="1">
    <citation type="submission" date="2024-09" db="EMBL/GenBank/DDBJ databases">
        <authorList>
            <person name="Sun Q."/>
            <person name="Mori K."/>
        </authorList>
    </citation>
    <scope>NUCLEOTIDE SEQUENCE [LARGE SCALE GENOMIC DNA]</scope>
    <source>
        <strain evidence="2 3">CCM 7650</strain>
    </source>
</reference>
<gene>
    <name evidence="2" type="ORF">ACFFIP_06845</name>
</gene>
<sequence>MQRDREINHYYLSKGWTVLRFWDFEVKKELGSCVKRVVDV</sequence>
<dbReference type="InterPro" id="IPR007569">
    <property type="entry name" value="DUF559"/>
</dbReference>
<dbReference type="Proteomes" id="UP001589797">
    <property type="component" value="Unassembled WGS sequence"/>
</dbReference>
<proteinExistence type="predicted"/>
<accession>A0ABV6FRM9</accession>
<dbReference type="Gene3D" id="3.40.960.10">
    <property type="entry name" value="VSR Endonuclease"/>
    <property type="match status" value="1"/>
</dbReference>
<organism evidence="2 3">
    <name type="scientific">Fontibacter flavus</name>
    <dbReference type="NCBI Taxonomy" id="654838"/>
    <lineage>
        <taxon>Bacteria</taxon>
        <taxon>Pseudomonadati</taxon>
        <taxon>Bacteroidota</taxon>
        <taxon>Cytophagia</taxon>
        <taxon>Cytophagales</taxon>
        <taxon>Cyclobacteriaceae</taxon>
        <taxon>Fontibacter</taxon>
    </lineage>
</organism>
<protein>
    <submittedName>
        <fullName evidence="2">DUF559 domain-containing protein</fullName>
    </submittedName>
</protein>
<comment type="caution">
    <text evidence="2">The sequence shown here is derived from an EMBL/GenBank/DDBJ whole genome shotgun (WGS) entry which is preliminary data.</text>
</comment>